<reference evidence="1" key="1">
    <citation type="submission" date="2014-09" db="EMBL/GenBank/DDBJ databases">
        <authorList>
            <person name="Magalhaes I.L.F."/>
            <person name="Oliveira U."/>
            <person name="Santos F.R."/>
            <person name="Vidigal T.H.D.A."/>
            <person name="Brescovit A.D."/>
            <person name="Santos A.J."/>
        </authorList>
    </citation>
    <scope>NUCLEOTIDE SEQUENCE</scope>
    <source>
        <tissue evidence="1">Shoot tissue taken approximately 20 cm above the soil surface</tissue>
    </source>
</reference>
<dbReference type="AlphaFoldDB" id="A0A0A9F5I8"/>
<name>A0A0A9F5I8_ARUDO</name>
<protein>
    <submittedName>
        <fullName evidence="1">Uncharacterized protein</fullName>
    </submittedName>
</protein>
<accession>A0A0A9F5I8</accession>
<dbReference type="EMBL" id="GBRH01189606">
    <property type="protein sequence ID" value="JAE08290.1"/>
    <property type="molecule type" value="Transcribed_RNA"/>
</dbReference>
<reference evidence="1" key="2">
    <citation type="journal article" date="2015" name="Data Brief">
        <title>Shoot transcriptome of the giant reed, Arundo donax.</title>
        <authorList>
            <person name="Barrero R.A."/>
            <person name="Guerrero F.D."/>
            <person name="Moolhuijzen P."/>
            <person name="Goolsby J.A."/>
            <person name="Tidwell J."/>
            <person name="Bellgard S.E."/>
            <person name="Bellgard M.I."/>
        </authorList>
    </citation>
    <scope>NUCLEOTIDE SEQUENCE</scope>
    <source>
        <tissue evidence="1">Shoot tissue taken approximately 20 cm above the soil surface</tissue>
    </source>
</reference>
<proteinExistence type="predicted"/>
<evidence type="ECO:0000313" key="1">
    <source>
        <dbReference type="EMBL" id="JAE08290.1"/>
    </source>
</evidence>
<sequence length="69" mass="7472">MQTIKTEVESAMSKIEAILSYALDRNQNLLKGLPKQMATSGKAKGGLGGAWPPLCLVNLFNVHKKLTCN</sequence>
<organism evidence="1">
    <name type="scientific">Arundo donax</name>
    <name type="common">Giant reed</name>
    <name type="synonym">Donax arundinaceus</name>
    <dbReference type="NCBI Taxonomy" id="35708"/>
    <lineage>
        <taxon>Eukaryota</taxon>
        <taxon>Viridiplantae</taxon>
        <taxon>Streptophyta</taxon>
        <taxon>Embryophyta</taxon>
        <taxon>Tracheophyta</taxon>
        <taxon>Spermatophyta</taxon>
        <taxon>Magnoliopsida</taxon>
        <taxon>Liliopsida</taxon>
        <taxon>Poales</taxon>
        <taxon>Poaceae</taxon>
        <taxon>PACMAD clade</taxon>
        <taxon>Arundinoideae</taxon>
        <taxon>Arundineae</taxon>
        <taxon>Arundo</taxon>
    </lineage>
</organism>